<evidence type="ECO:0000313" key="4">
    <source>
        <dbReference type="Proteomes" id="UP000095751"/>
    </source>
</evidence>
<proteinExistence type="inferred from homology"/>
<organism evidence="3 4">
    <name type="scientific">Fragilariopsis cylindrus CCMP1102</name>
    <dbReference type="NCBI Taxonomy" id="635003"/>
    <lineage>
        <taxon>Eukaryota</taxon>
        <taxon>Sar</taxon>
        <taxon>Stramenopiles</taxon>
        <taxon>Ochrophyta</taxon>
        <taxon>Bacillariophyta</taxon>
        <taxon>Bacillariophyceae</taxon>
        <taxon>Bacillariophycidae</taxon>
        <taxon>Bacillariales</taxon>
        <taxon>Bacillariaceae</taxon>
        <taxon>Fragilariopsis</taxon>
    </lineage>
</organism>
<dbReference type="Pfam" id="PF11999">
    <property type="entry name" value="Ice_binding"/>
    <property type="match status" value="1"/>
</dbReference>
<feature type="non-terminal residue" evidence="3">
    <location>
        <position position="1"/>
    </location>
</feature>
<comment type="similarity">
    <text evidence="1">Belongs to the ice-binding protein family.</text>
</comment>
<keyword evidence="2" id="KW-0732">Signal</keyword>
<keyword evidence="4" id="KW-1185">Reference proteome</keyword>
<dbReference type="OrthoDB" id="10264374at2759"/>
<accession>A0A1E7EVE7</accession>
<name>A0A1E7EVE7_9STRA</name>
<evidence type="ECO:0000256" key="1">
    <source>
        <dbReference type="ARBA" id="ARBA00005445"/>
    </source>
</evidence>
<dbReference type="Proteomes" id="UP000095751">
    <property type="component" value="Unassembled WGS sequence"/>
</dbReference>
<dbReference type="KEGG" id="fcy:FRACYDRAFT_194588"/>
<dbReference type="EMBL" id="KV784374">
    <property type="protein sequence ID" value="OEU09829.1"/>
    <property type="molecule type" value="Genomic_DNA"/>
</dbReference>
<evidence type="ECO:0000256" key="2">
    <source>
        <dbReference type="ARBA" id="ARBA00022729"/>
    </source>
</evidence>
<evidence type="ECO:0000313" key="3">
    <source>
        <dbReference type="EMBL" id="OEU09829.1"/>
    </source>
</evidence>
<reference evidence="3 4" key="1">
    <citation type="submission" date="2016-09" db="EMBL/GenBank/DDBJ databases">
        <title>Extensive genetic diversity and differential bi-allelic expression allows diatom success in the polar Southern Ocean.</title>
        <authorList>
            <consortium name="DOE Joint Genome Institute"/>
            <person name="Mock T."/>
            <person name="Otillar R.P."/>
            <person name="Strauss J."/>
            <person name="Dupont C."/>
            <person name="Frickenhaus S."/>
            <person name="Maumus F."/>
            <person name="Mcmullan M."/>
            <person name="Sanges R."/>
            <person name="Schmutz J."/>
            <person name="Toseland A."/>
            <person name="Valas R."/>
            <person name="Veluchamy A."/>
            <person name="Ward B.J."/>
            <person name="Allen A."/>
            <person name="Barry K."/>
            <person name="Falciatore A."/>
            <person name="Ferrante M."/>
            <person name="Fortunato A.E."/>
            <person name="Gloeckner G."/>
            <person name="Gruber A."/>
            <person name="Hipkin R."/>
            <person name="Janech M."/>
            <person name="Kroth P."/>
            <person name="Leese F."/>
            <person name="Lindquist E."/>
            <person name="Lyon B.R."/>
            <person name="Martin J."/>
            <person name="Mayer C."/>
            <person name="Parker M."/>
            <person name="Quesneville H."/>
            <person name="Raymond J."/>
            <person name="Uhlig C."/>
            <person name="Valentin K.U."/>
            <person name="Worden A.Z."/>
            <person name="Armbrust E.V."/>
            <person name="Bowler C."/>
            <person name="Green B."/>
            <person name="Moulton V."/>
            <person name="Van Oosterhout C."/>
            <person name="Grigoriev I."/>
        </authorList>
    </citation>
    <scope>NUCLEOTIDE SEQUENCE [LARGE SCALE GENOMIC DNA]</scope>
    <source>
        <strain evidence="3 4">CCMP1102</strain>
    </source>
</reference>
<protein>
    <submittedName>
        <fullName evidence="3">Antifreeze protein</fullName>
    </submittedName>
</protein>
<gene>
    <name evidence="3" type="ORF">FRACYDRAFT_194588</name>
</gene>
<dbReference type="AlphaFoldDB" id="A0A1E7EVE7"/>
<sequence length="222" mass="23090">VQLGTAGDFAILAKAGITTNSISTITGDIGVSPIDSGFIFGFNLALDNSRKFATSTQVSGIAKAADYAPSTSVEMSDAITDMEEAYNDLASRGTTSADFLNVGTGGFIGGKTLGPGVYTFGGDIFINGDLTFSGTSEDVFIIQTSKRVLQSADTNVVLTGGALAKNIFWSVAEEFTVGARSNLVGLLFVKTFVTFDTDSSLNGRIFSQTKVTLTTATITQPP</sequence>
<dbReference type="InParanoid" id="A0A1E7EVE7"/>
<dbReference type="InterPro" id="IPR021884">
    <property type="entry name" value="Ice-bd_prot"/>
</dbReference>